<sequence length="194" mass="20168">MQLLAASAHRRMPWKNGGGETIEIAAHPAGAGLADFDWRVSMARVEGDGPFSVFPGIDRTLCILDGEGLELDVEGLGRRRLTLACAPFAFPADAPTGALLLGGPITDLNVMSRRGALSHRVERIDIAAGGEAAVAPRPARWSLLLANGACRVEGAGAPRAMADRDALLAEGSLPALRAYAPQAPASLFVVTIAP</sequence>
<name>A0A3A1WP36_9HYPH</name>
<dbReference type="Gene3D" id="2.60.120.10">
    <property type="entry name" value="Jelly Rolls"/>
    <property type="match status" value="1"/>
</dbReference>
<dbReference type="InterPro" id="IPR014710">
    <property type="entry name" value="RmlC-like_jellyroll"/>
</dbReference>
<gene>
    <name evidence="1" type="ORF">D3218_18325</name>
</gene>
<dbReference type="OrthoDB" id="9800082at2"/>
<keyword evidence="2" id="KW-1185">Reference proteome</keyword>
<evidence type="ECO:0000313" key="1">
    <source>
        <dbReference type="EMBL" id="RIX97748.1"/>
    </source>
</evidence>
<comment type="caution">
    <text evidence="1">The sequence shown here is derived from an EMBL/GenBank/DDBJ whole genome shotgun (WGS) entry which is preliminary data.</text>
</comment>
<dbReference type="CDD" id="cd20293">
    <property type="entry name" value="cupin_HutD_N"/>
    <property type="match status" value="1"/>
</dbReference>
<dbReference type="PANTHER" id="PTHR37943">
    <property type="entry name" value="PROTEIN VES"/>
    <property type="match status" value="1"/>
</dbReference>
<accession>A0A3A1WP36</accession>
<protein>
    <submittedName>
        <fullName evidence="1">HutD family protein</fullName>
    </submittedName>
</protein>
<dbReference type="EMBL" id="QYRN01000013">
    <property type="protein sequence ID" value="RIX97748.1"/>
    <property type="molecule type" value="Genomic_DNA"/>
</dbReference>
<reference evidence="2" key="1">
    <citation type="submission" date="2018-09" db="EMBL/GenBank/DDBJ databases">
        <authorList>
            <person name="Tuo L."/>
        </authorList>
    </citation>
    <scope>NUCLEOTIDE SEQUENCE [LARGE SCALE GENOMIC DNA]</scope>
    <source>
        <strain evidence="2">M2BS4Y-1</strain>
    </source>
</reference>
<dbReference type="RefSeq" id="WP_119541526.1">
    <property type="nucleotide sequence ID" value="NZ_QYRN01000013.1"/>
</dbReference>
<organism evidence="1 2">
    <name type="scientific">Aureimonas flava</name>
    <dbReference type="NCBI Taxonomy" id="2320271"/>
    <lineage>
        <taxon>Bacteria</taxon>
        <taxon>Pseudomonadati</taxon>
        <taxon>Pseudomonadota</taxon>
        <taxon>Alphaproteobacteria</taxon>
        <taxon>Hyphomicrobiales</taxon>
        <taxon>Aurantimonadaceae</taxon>
        <taxon>Aureimonas</taxon>
    </lineage>
</organism>
<dbReference type="InterPro" id="IPR011051">
    <property type="entry name" value="RmlC_Cupin_sf"/>
</dbReference>
<dbReference type="SUPFAM" id="SSF51182">
    <property type="entry name" value="RmlC-like cupins"/>
    <property type="match status" value="1"/>
</dbReference>
<dbReference type="Proteomes" id="UP000265750">
    <property type="component" value="Unassembled WGS sequence"/>
</dbReference>
<dbReference type="Pfam" id="PF05962">
    <property type="entry name" value="HutD"/>
    <property type="match status" value="1"/>
</dbReference>
<dbReference type="InterPro" id="IPR010282">
    <property type="entry name" value="Uncharacterised_HutD/Ves"/>
</dbReference>
<evidence type="ECO:0000313" key="2">
    <source>
        <dbReference type="Proteomes" id="UP000265750"/>
    </source>
</evidence>
<dbReference type="PANTHER" id="PTHR37943:SF1">
    <property type="entry name" value="PROTEIN VES"/>
    <property type="match status" value="1"/>
</dbReference>
<proteinExistence type="predicted"/>
<dbReference type="AlphaFoldDB" id="A0A3A1WP36"/>